<accession>A0A0V0QH52</accession>
<dbReference type="InParanoid" id="A0A0V0QH52"/>
<gene>
    <name evidence="3" type="ORF">PPERSA_01454</name>
</gene>
<dbReference type="Proteomes" id="UP000054937">
    <property type="component" value="Unassembled WGS sequence"/>
</dbReference>
<dbReference type="EMBL" id="LDAU01000170">
    <property type="protein sequence ID" value="KRX01551.1"/>
    <property type="molecule type" value="Genomic_DNA"/>
</dbReference>
<evidence type="ECO:0000313" key="4">
    <source>
        <dbReference type="Proteomes" id="UP000054937"/>
    </source>
</evidence>
<evidence type="ECO:0000313" key="3">
    <source>
        <dbReference type="EMBL" id="KRX01551.1"/>
    </source>
</evidence>
<evidence type="ECO:0000256" key="1">
    <source>
        <dbReference type="SAM" id="MobiDB-lite"/>
    </source>
</evidence>
<name>A0A0V0QH52_PSEPJ</name>
<keyword evidence="2" id="KW-0472">Membrane</keyword>
<keyword evidence="2" id="KW-0812">Transmembrane</keyword>
<proteinExistence type="predicted"/>
<organism evidence="3 4">
    <name type="scientific">Pseudocohnilembus persalinus</name>
    <name type="common">Ciliate</name>
    <dbReference type="NCBI Taxonomy" id="266149"/>
    <lineage>
        <taxon>Eukaryota</taxon>
        <taxon>Sar</taxon>
        <taxon>Alveolata</taxon>
        <taxon>Ciliophora</taxon>
        <taxon>Intramacronucleata</taxon>
        <taxon>Oligohymenophorea</taxon>
        <taxon>Scuticociliatia</taxon>
        <taxon>Philasterida</taxon>
        <taxon>Pseudocohnilembidae</taxon>
        <taxon>Pseudocohnilembus</taxon>
    </lineage>
</organism>
<feature type="compositionally biased region" description="Polar residues" evidence="1">
    <location>
        <begin position="39"/>
        <end position="64"/>
    </location>
</feature>
<keyword evidence="4" id="KW-1185">Reference proteome</keyword>
<feature type="transmembrane region" description="Helical" evidence="2">
    <location>
        <begin position="1068"/>
        <end position="1093"/>
    </location>
</feature>
<protein>
    <recommendedName>
        <fullName evidence="5">Transmembrane protein</fullName>
    </recommendedName>
</protein>
<reference evidence="3 4" key="1">
    <citation type="journal article" date="2015" name="Sci. Rep.">
        <title>Genome of the facultative scuticociliatosis pathogen Pseudocohnilembus persalinus provides insight into its virulence through horizontal gene transfer.</title>
        <authorList>
            <person name="Xiong J."/>
            <person name="Wang G."/>
            <person name="Cheng J."/>
            <person name="Tian M."/>
            <person name="Pan X."/>
            <person name="Warren A."/>
            <person name="Jiang C."/>
            <person name="Yuan D."/>
            <person name="Miao W."/>
        </authorList>
    </citation>
    <scope>NUCLEOTIDE SEQUENCE [LARGE SCALE GENOMIC DNA]</scope>
    <source>
        <strain evidence="3">36N120E</strain>
    </source>
</reference>
<feature type="region of interest" description="Disordered" evidence="1">
    <location>
        <begin position="1"/>
        <end position="92"/>
    </location>
</feature>
<evidence type="ECO:0000256" key="2">
    <source>
        <dbReference type="SAM" id="Phobius"/>
    </source>
</evidence>
<comment type="caution">
    <text evidence="3">The sequence shown here is derived from an EMBL/GenBank/DDBJ whole genome shotgun (WGS) entry which is preliminary data.</text>
</comment>
<dbReference type="AlphaFoldDB" id="A0A0V0QH52"/>
<feature type="compositionally biased region" description="Polar residues" evidence="1">
    <location>
        <begin position="74"/>
        <end position="92"/>
    </location>
</feature>
<evidence type="ECO:0008006" key="5">
    <source>
        <dbReference type="Google" id="ProtNLM"/>
    </source>
</evidence>
<feature type="transmembrane region" description="Helical" evidence="2">
    <location>
        <begin position="483"/>
        <end position="503"/>
    </location>
</feature>
<feature type="compositionally biased region" description="Polar residues" evidence="1">
    <location>
        <begin position="1"/>
        <end position="27"/>
    </location>
</feature>
<feature type="transmembrane region" description="Helical" evidence="2">
    <location>
        <begin position="702"/>
        <end position="723"/>
    </location>
</feature>
<feature type="transmembrane region" description="Helical" evidence="2">
    <location>
        <begin position="735"/>
        <end position="759"/>
    </location>
</feature>
<keyword evidence="2" id="KW-1133">Transmembrane helix</keyword>
<sequence length="1121" mass="129468">MINNFSGSQINNQTPQKISSLTSSRNNSRIKKPIFDNQFHASNNSRSDLNQQQMIKSKITTVRDISQDKKSKSHINNNRKLNENDINNSSYQKNFATGRLTTGFDQNLEERNKNYDKSLYKSQNNSVQQQQIQFLNNKQQQEVLNNSNQRKSNANNFQMNLKQKIQNQSHNRSNSSFQQSQREIDLLNKYNNIDKESFMKSEQKIQNKIDQKSQKQFQENNSYVKVYGEENFINYSYKNEGNESNKNFTGAQQNKPIQENNNILQGLNEEQYYQKQTNENKLQSHNKEQNYREQIVKQKYSEGQNVRYNKFKSGLNYNYSINETNMQSFDQENDINDKNNMNQKPAINNYEQEKQNYKNYQENSKISKKKFSNQKNNDTHIQNKNNNINQYSFSDIKRHEQKYCQDIYITEEKIDPNGEKYDSNELATKKQRDQAKTIRDKLSMLRDQKQANESIKKMLNENEFLPYVSERPYTKMELSRHGIYVFVYGIISLAFIVYGFLIAQDFEKMNQQLKCGFLGLLDEIINGTEIGSYEWIGISNMSDSLQDMIQNLDQVADNQQTYFSGSDYIENDLEALNYQNQGIYDYYEDKKIPESPNPAKPAGSQSESLYINDDFGPLEQEQTSSYYIQSSLDKITSQFANVLLQVVDSSESITLSVDTIKQQLGYGQKIMKSSTVQFASYLAESEERLNEFDSYIDSSSSIILIFYSIQAAGAFFSFIGVILTHCTGQRPKCRIFLHLGWFLMSFMLIIGLALSTALVPIGIMVTETCSWMDIYLNDVDEFNDEAYTFLPQVIKQQISVCKFGDGDLSTLYNIDNELILIETMVDSINQAKQLEDQSSDSYINLDLTPKIIQEQIEYIEEIQDGSKSDSDETGDDNPQQSLYELNQWADYSLSGSYQKDSNLGNCQVTQDQYVFNKNNCTSGYSLYDPNINNVNYNYGSKTCLVISDLDLLDQASRYATISLFCDNKVQIKLQSYFNALYKFDMARTSFFGALISDYDDLQTDVKSYNTKLSNFVDTIDDFSKSISDFMEVSSGENGLFNQNNCTFVQNSIDRLYDATCVNYVTPTFKIIICLAAGSLCMMSASLFSYCLAIKYARKFRKAKVEPSDKDLSMTPDVKKIK</sequence>